<accession>A0A7G5EGV2</accession>
<dbReference type="Gene3D" id="3.30.160.390">
    <property type="entry name" value="Integrase, DNA-binding domain"/>
    <property type="match status" value="1"/>
</dbReference>
<dbReference type="InterPro" id="IPR002104">
    <property type="entry name" value="Integrase_catalytic"/>
</dbReference>
<comment type="similarity">
    <text evidence="1">Belongs to the 'phage' integrase family.</text>
</comment>
<evidence type="ECO:0000256" key="5">
    <source>
        <dbReference type="PROSITE-ProRule" id="PRU01248"/>
    </source>
</evidence>
<dbReference type="InterPro" id="IPR013762">
    <property type="entry name" value="Integrase-like_cat_sf"/>
</dbReference>
<keyword evidence="4" id="KW-0233">DNA recombination</keyword>
<evidence type="ECO:0000259" key="6">
    <source>
        <dbReference type="PROSITE" id="PS51898"/>
    </source>
</evidence>
<dbReference type="AlphaFoldDB" id="A0A7G5EGV2"/>
<protein>
    <submittedName>
        <fullName evidence="8">Tyrosine-type recombinase/integrase</fullName>
    </submittedName>
</protein>
<keyword evidence="3 5" id="KW-0238">DNA-binding</keyword>
<dbReference type="InterPro" id="IPR025166">
    <property type="entry name" value="Integrase_DNA_bind_dom"/>
</dbReference>
<dbReference type="Gene3D" id="1.10.150.130">
    <property type="match status" value="1"/>
</dbReference>
<evidence type="ECO:0000259" key="7">
    <source>
        <dbReference type="PROSITE" id="PS51900"/>
    </source>
</evidence>
<evidence type="ECO:0000313" key="9">
    <source>
        <dbReference type="Proteomes" id="UP000515240"/>
    </source>
</evidence>
<feature type="domain" description="Core-binding (CB)" evidence="7">
    <location>
        <begin position="103"/>
        <end position="184"/>
    </location>
</feature>
<evidence type="ECO:0000256" key="1">
    <source>
        <dbReference type="ARBA" id="ARBA00008857"/>
    </source>
</evidence>
<dbReference type="PANTHER" id="PTHR30629">
    <property type="entry name" value="PROPHAGE INTEGRASE"/>
    <property type="match status" value="1"/>
</dbReference>
<evidence type="ECO:0000256" key="2">
    <source>
        <dbReference type="ARBA" id="ARBA00022908"/>
    </source>
</evidence>
<dbReference type="RefSeq" id="WP_182327722.1">
    <property type="nucleotide sequence ID" value="NZ_CP058554.1"/>
</dbReference>
<dbReference type="GO" id="GO:0006310">
    <property type="term" value="P:DNA recombination"/>
    <property type="evidence" value="ECO:0007669"/>
    <property type="project" value="UniProtKB-KW"/>
</dbReference>
<evidence type="ECO:0000256" key="4">
    <source>
        <dbReference type="ARBA" id="ARBA00023172"/>
    </source>
</evidence>
<dbReference type="CDD" id="cd00801">
    <property type="entry name" value="INT_P4_C"/>
    <property type="match status" value="1"/>
</dbReference>
<dbReference type="SUPFAM" id="SSF56349">
    <property type="entry name" value="DNA breaking-rejoining enzymes"/>
    <property type="match status" value="1"/>
</dbReference>
<dbReference type="InterPro" id="IPR011010">
    <property type="entry name" value="DNA_brk_join_enz"/>
</dbReference>
<dbReference type="InterPro" id="IPR038488">
    <property type="entry name" value="Integrase_DNA-bd_sf"/>
</dbReference>
<dbReference type="InterPro" id="IPR010998">
    <property type="entry name" value="Integrase_recombinase_N"/>
</dbReference>
<proteinExistence type="inferred from homology"/>
<dbReference type="Gene3D" id="1.10.443.10">
    <property type="entry name" value="Intergrase catalytic core"/>
    <property type="match status" value="1"/>
</dbReference>
<dbReference type="InterPro" id="IPR050808">
    <property type="entry name" value="Phage_Integrase"/>
</dbReference>
<evidence type="ECO:0000256" key="3">
    <source>
        <dbReference type="ARBA" id="ARBA00023125"/>
    </source>
</evidence>
<dbReference type="PROSITE" id="PS51900">
    <property type="entry name" value="CB"/>
    <property type="match status" value="1"/>
</dbReference>
<dbReference type="Proteomes" id="UP000515240">
    <property type="component" value="Chromosome"/>
</dbReference>
<dbReference type="InterPro" id="IPR053876">
    <property type="entry name" value="Phage_int_M"/>
</dbReference>
<dbReference type="KEGG" id="cpis:HS961_10525"/>
<dbReference type="Pfam" id="PF13356">
    <property type="entry name" value="Arm-DNA-bind_3"/>
    <property type="match status" value="1"/>
</dbReference>
<dbReference type="GO" id="GO:0003677">
    <property type="term" value="F:DNA binding"/>
    <property type="evidence" value="ECO:0007669"/>
    <property type="project" value="UniProtKB-UniRule"/>
</dbReference>
<gene>
    <name evidence="8" type="ORF">HS961_10525</name>
</gene>
<dbReference type="Pfam" id="PF00589">
    <property type="entry name" value="Phage_integrase"/>
    <property type="match status" value="1"/>
</dbReference>
<dbReference type="InterPro" id="IPR044068">
    <property type="entry name" value="CB"/>
</dbReference>
<keyword evidence="9" id="KW-1185">Reference proteome</keyword>
<dbReference type="EMBL" id="CP058554">
    <property type="protein sequence ID" value="QMV73227.1"/>
    <property type="molecule type" value="Genomic_DNA"/>
</dbReference>
<dbReference type="PROSITE" id="PS51898">
    <property type="entry name" value="TYR_RECOMBINASE"/>
    <property type="match status" value="1"/>
</dbReference>
<feature type="domain" description="Tyr recombinase" evidence="6">
    <location>
        <begin position="215"/>
        <end position="387"/>
    </location>
</feature>
<dbReference type="PANTHER" id="PTHR30629:SF2">
    <property type="entry name" value="PROPHAGE INTEGRASE INTS-RELATED"/>
    <property type="match status" value="1"/>
</dbReference>
<dbReference type="GO" id="GO:0015074">
    <property type="term" value="P:DNA integration"/>
    <property type="evidence" value="ECO:0007669"/>
    <property type="project" value="UniProtKB-KW"/>
</dbReference>
<dbReference type="Pfam" id="PF22022">
    <property type="entry name" value="Phage_int_M"/>
    <property type="match status" value="1"/>
</dbReference>
<keyword evidence="2" id="KW-0229">DNA integration</keyword>
<reference evidence="8 9" key="1">
    <citation type="journal article" date="2020" name="G3 (Bethesda)">
        <title>CeMbio - The Caenorhabditis elegans Microbiome Resource.</title>
        <authorList>
            <person name="Dirksen P."/>
            <person name="Assie A."/>
            <person name="Zimmermann J."/>
            <person name="Zhang F."/>
            <person name="Tietje A.M."/>
            <person name="Marsh S.A."/>
            <person name="Felix M.A."/>
            <person name="Shapira M."/>
            <person name="Kaleta C."/>
            <person name="Schulenburg H."/>
            <person name="Samuel B."/>
        </authorList>
    </citation>
    <scope>NUCLEOTIDE SEQUENCE [LARGE SCALE GENOMIC DNA]</scope>
    <source>
        <strain evidence="8 9">BIGb0172</strain>
    </source>
</reference>
<sequence>MPKVAKQLSDRAVAAIKTEGRHAVGGIAGLHLRISAGYRGWVLRVQVGDQRKDMGLGPYPAVSLLEARDKARKIHDDLRNGQVPISPKVRQRSLIASKAATEKTFHWCASEYLKTKAPEWKNAKHRQQWENTLEAYAMPHLGQLSVSVIDLPHILACLEPIWSTKNETASRLRGRIESVLDWATVRKYRSGENPARWKGHLDKVLAAPGKIQNVEHHRAIPVDDMPTFMQDLRTRAGIAAKALEFLIYTAARSGEVRGALWSEIDLNKAIWTIPASRMKAGVEHRVPLSQVALKLLADMPRIEGSNLIFPGTKGQVLSDMTMTAVMRRMESPAVPHGFRSTFRDWVGEKTQFPRELAEHALAHTLESKVEAAYRRGDALERRREMMQEWSKFISK</sequence>
<name>A0A7G5EGV2_9BURK</name>
<evidence type="ECO:0000313" key="8">
    <source>
        <dbReference type="EMBL" id="QMV73227.1"/>
    </source>
</evidence>
<organism evidence="8 9">
    <name type="scientific">Comamonas piscis</name>
    <dbReference type="NCBI Taxonomy" id="1562974"/>
    <lineage>
        <taxon>Bacteria</taxon>
        <taxon>Pseudomonadati</taxon>
        <taxon>Pseudomonadota</taxon>
        <taxon>Betaproteobacteria</taxon>
        <taxon>Burkholderiales</taxon>
        <taxon>Comamonadaceae</taxon>
        <taxon>Comamonas</taxon>
    </lineage>
</organism>